<keyword evidence="2" id="KW-1185">Reference proteome</keyword>
<evidence type="ECO:0000313" key="2">
    <source>
        <dbReference type="Proteomes" id="UP000827755"/>
    </source>
</evidence>
<proteinExistence type="predicted"/>
<protein>
    <submittedName>
        <fullName evidence="1">Uncharacterized protein</fullName>
    </submittedName>
</protein>
<name>A0AAE8YSE9_9CAUD</name>
<reference evidence="1" key="1">
    <citation type="submission" date="2021-10" db="EMBL/GenBank/DDBJ databases">
        <authorList>
            <person name="Larson W."/>
            <person name="Thurgood T.L."/>
            <person name="Rodriguez A."/>
            <person name="Sharma R."/>
            <person name="Kruger J."/>
            <person name="Davis K."/>
            <person name="Findley J."/>
            <person name="Grose J.H."/>
        </authorList>
    </citation>
    <scope>NUCLEOTIDE SEQUENCE</scope>
</reference>
<organism evidence="1 2">
    <name type="scientific">Morganella phage vB_MmoP_Lilpapawes</name>
    <dbReference type="NCBI Taxonomy" id="2894803"/>
    <lineage>
        <taxon>Viruses</taxon>
        <taxon>Duplodnaviria</taxon>
        <taxon>Heunggongvirae</taxon>
        <taxon>Uroviricota</taxon>
        <taxon>Caudoviricetes</taxon>
        <taxon>Autographivirales</taxon>
        <taxon>Autotranscriptaviridae</taxon>
        <taxon>Studiervirinae</taxon>
        <taxon>Minipunavirus</taxon>
        <taxon>Minipunavirus lilpapawes</taxon>
    </lineage>
</organism>
<gene>
    <name evidence="1" type="ORF">LILPAPAWES_11</name>
</gene>
<dbReference type="Proteomes" id="UP000827755">
    <property type="component" value="Segment"/>
</dbReference>
<evidence type="ECO:0000313" key="1">
    <source>
        <dbReference type="EMBL" id="UGO47542.1"/>
    </source>
</evidence>
<sequence>MNQTDNTFVALLGVRTVTSQVNQTFVALLGDRYH</sequence>
<dbReference type="EMBL" id="OK499982">
    <property type="protein sequence ID" value="UGO47542.1"/>
    <property type="molecule type" value="Genomic_DNA"/>
</dbReference>
<accession>A0AAE8YSE9</accession>